<feature type="repeat" description="ANK" evidence="3">
    <location>
        <begin position="993"/>
        <end position="1025"/>
    </location>
</feature>
<dbReference type="Gene3D" id="1.25.40.20">
    <property type="entry name" value="Ankyrin repeat-containing domain"/>
    <property type="match status" value="3"/>
</dbReference>
<evidence type="ECO:0000256" key="1">
    <source>
        <dbReference type="ARBA" id="ARBA00022737"/>
    </source>
</evidence>
<keyword evidence="2 3" id="KW-0040">ANK repeat</keyword>
<protein>
    <submittedName>
        <fullName evidence="5">Ankyrin repeat domain containing protein 52</fullName>
    </submittedName>
</protein>
<dbReference type="InterPro" id="IPR002110">
    <property type="entry name" value="Ankyrin_rpt"/>
</dbReference>
<dbReference type="Pfam" id="PF12796">
    <property type="entry name" value="Ank_2"/>
    <property type="match status" value="3"/>
</dbReference>
<accession>A0A9P5EAS5</accession>
<comment type="caution">
    <text evidence="5">The sequence shown here is derived from an EMBL/GenBank/DDBJ whole genome shotgun (WGS) entry which is preliminary data.</text>
</comment>
<dbReference type="PANTHER" id="PTHR24198:SF165">
    <property type="entry name" value="ANKYRIN REPEAT-CONTAINING PROTEIN-RELATED"/>
    <property type="match status" value="1"/>
</dbReference>
<evidence type="ECO:0000313" key="5">
    <source>
        <dbReference type="EMBL" id="KAF4494363.1"/>
    </source>
</evidence>
<feature type="region of interest" description="Disordered" evidence="4">
    <location>
        <begin position="105"/>
        <end position="147"/>
    </location>
</feature>
<dbReference type="PANTHER" id="PTHR24198">
    <property type="entry name" value="ANKYRIN REPEAT AND PROTEIN KINASE DOMAIN-CONTAINING PROTEIN"/>
    <property type="match status" value="1"/>
</dbReference>
<dbReference type="OrthoDB" id="20872at2759"/>
<feature type="repeat" description="ANK" evidence="3">
    <location>
        <begin position="960"/>
        <end position="992"/>
    </location>
</feature>
<evidence type="ECO:0000256" key="4">
    <source>
        <dbReference type="SAM" id="MobiDB-lite"/>
    </source>
</evidence>
<gene>
    <name evidence="5" type="ORF">FAGAP_9517</name>
</gene>
<dbReference type="Proteomes" id="UP000737391">
    <property type="component" value="Unassembled WGS sequence"/>
</dbReference>
<feature type="region of interest" description="Disordered" evidence="4">
    <location>
        <begin position="1071"/>
        <end position="1125"/>
    </location>
</feature>
<reference evidence="5" key="1">
    <citation type="submission" date="2020-01" db="EMBL/GenBank/DDBJ databases">
        <title>Identification and distribution of gene clusters putatively required for synthesis of sphingolipid metabolism inhibitors in phylogenetically diverse species of the filamentous fungus Fusarium.</title>
        <authorList>
            <person name="Kim H.-S."/>
            <person name="Busman M."/>
            <person name="Brown D.W."/>
            <person name="Divon H."/>
            <person name="Uhlig S."/>
            <person name="Proctor R.H."/>
        </authorList>
    </citation>
    <scope>NUCLEOTIDE SEQUENCE</scope>
    <source>
        <strain evidence="5">NRRL 31653</strain>
    </source>
</reference>
<dbReference type="PRINTS" id="PR01415">
    <property type="entry name" value="ANKYRIN"/>
</dbReference>
<evidence type="ECO:0000313" key="6">
    <source>
        <dbReference type="Proteomes" id="UP000737391"/>
    </source>
</evidence>
<dbReference type="EMBL" id="LUFC02000778">
    <property type="protein sequence ID" value="KAF4494363.1"/>
    <property type="molecule type" value="Genomic_DNA"/>
</dbReference>
<evidence type="ECO:0000256" key="3">
    <source>
        <dbReference type="PROSITE-ProRule" id="PRU00023"/>
    </source>
</evidence>
<keyword evidence="1" id="KW-0677">Repeat</keyword>
<feature type="repeat" description="ANK" evidence="3">
    <location>
        <begin position="639"/>
        <end position="671"/>
    </location>
</feature>
<dbReference type="AlphaFoldDB" id="A0A9P5EAS5"/>
<sequence>MAQSAPMDLDKPEDVFLQDISGPTIAEHAIKCTELFQKNMALPNIVPDPTIMDDQLARFTLWASNMDVFGPPNISLDFRLRYSPNIVDILHQLLDVIYNSLMELKPIDEPPPTPSRKKQRISISDQVRMVGSDDNASDTDSDEDQADKNTSLLTYTISGTVTRLFRLSNAIRKSAKASRAQKLKDYQLDDDTQRAIDELRLYTDCYIRFRFPEAPESLRGALIEANVLRLRRLSYQRLHRRRIALSIEKPQPGQIKLPLPKIPEKPRTVRFAPEVTPKTKVRNEEPGRQDYPPAPLTYATTAQQTEIGALYAKSTTEVPRAKSVLVNNELSFPPIPQQNECPYCGVIIEFKGPNKSNIWRTHVIRDLEPFICLFTACTDSCRQGHDPLTFESSKAWMSHMQNSHGIAWECRAPSHKPIIFRDEIQFQKHSCDEHGVPETHVWTLSEAARRPFQDKIQECPFGDDFVPSEEADRYGIFSYENLHSHVAAHMKELALLALQKLPNDGETEASDFDSDILIGDDGNAKLRGSMCSIMDDDELNFSDTAGDNQAGDPKESITSSIKNLDLEDIEQPTDLDALRQAIQCDDVERVQALMHLVTRSDRSRGKKPLHYVALYRKKDIMRLLLETFDHEAICAKDENGLTPLHYAARGGFVEGIGLLVQAGATIDMRDDYEFTPLLWAAVSGHLDAIEKLESLGVDPADKYDNSRGTSAVEWAISLGHHDLAMIFIKSRPPLLRVSEALLMNQAAAQGKRMGDVVKYLIEEGVSPDERDKDGWSALHWAVEGSASHIEGRVTEPAYGSAWHLIREICEAGADVNAVSLYGTSPLHCAAGSGVDRFLWLIKHAADLDSTTCHGWTTMHHAAYLGNHDIISGLNDIHGIGMVRLILSQDNHGWSTLHLAVLGRHLDTVRVLLHYPPVREQLLIKRDELGRTAEDWLDIELGSHTYAKLSNLAYSKSRCCRPVTGLRKAARENNIDLVELLLDQGLDIDGTDPGRRTALYYAASKGHRRIVELLLGKGADSNILPVGRRMWELFVHDSEILKQLGRYGYSKPVQDTEKDDQIRWLLHNPASAKSPLQSDDLPLPIRPNLPGQNTPTSPDTHNQATAESSNEQPRSRMSSFWKRLRG</sequence>
<evidence type="ECO:0000256" key="2">
    <source>
        <dbReference type="ARBA" id="ARBA00023043"/>
    </source>
</evidence>
<dbReference type="SUPFAM" id="SSF48403">
    <property type="entry name" value="Ankyrin repeat"/>
    <property type="match status" value="2"/>
</dbReference>
<dbReference type="InterPro" id="IPR036770">
    <property type="entry name" value="Ankyrin_rpt-contain_sf"/>
</dbReference>
<proteinExistence type="predicted"/>
<dbReference type="PROSITE" id="PS50088">
    <property type="entry name" value="ANK_REPEAT"/>
    <property type="match status" value="3"/>
</dbReference>
<feature type="compositionally biased region" description="Polar residues" evidence="4">
    <location>
        <begin position="1089"/>
        <end position="1117"/>
    </location>
</feature>
<name>A0A9P5EAS5_9HYPO</name>
<feature type="compositionally biased region" description="Acidic residues" evidence="4">
    <location>
        <begin position="135"/>
        <end position="145"/>
    </location>
</feature>
<organism evidence="5 6">
    <name type="scientific">Fusarium agapanthi</name>
    <dbReference type="NCBI Taxonomy" id="1803897"/>
    <lineage>
        <taxon>Eukaryota</taxon>
        <taxon>Fungi</taxon>
        <taxon>Dikarya</taxon>
        <taxon>Ascomycota</taxon>
        <taxon>Pezizomycotina</taxon>
        <taxon>Sordariomycetes</taxon>
        <taxon>Hypocreomycetidae</taxon>
        <taxon>Hypocreales</taxon>
        <taxon>Nectriaceae</taxon>
        <taxon>Fusarium</taxon>
        <taxon>Fusarium fujikuroi species complex</taxon>
    </lineage>
</organism>
<keyword evidence="6" id="KW-1185">Reference proteome</keyword>
<dbReference type="Pfam" id="PF13637">
    <property type="entry name" value="Ank_4"/>
    <property type="match status" value="1"/>
</dbReference>
<dbReference type="SMART" id="SM00248">
    <property type="entry name" value="ANK"/>
    <property type="match status" value="10"/>
</dbReference>
<dbReference type="PROSITE" id="PS50297">
    <property type="entry name" value="ANK_REP_REGION"/>
    <property type="match status" value="3"/>
</dbReference>